<dbReference type="GO" id="GO:0003700">
    <property type="term" value="F:DNA-binding transcription factor activity"/>
    <property type="evidence" value="ECO:0007669"/>
    <property type="project" value="InterPro"/>
</dbReference>
<dbReference type="GO" id="GO:0006950">
    <property type="term" value="P:response to stress"/>
    <property type="evidence" value="ECO:0007669"/>
    <property type="project" value="TreeGrafter"/>
</dbReference>
<dbReference type="Pfam" id="PF12802">
    <property type="entry name" value="MarR_2"/>
    <property type="match status" value="1"/>
</dbReference>
<evidence type="ECO:0000259" key="1">
    <source>
        <dbReference type="PROSITE" id="PS50995"/>
    </source>
</evidence>
<sequence>MAELRETLDQQLWDFVAAYDAAYARAAQTVGLSAAQACLLDHLTDGSCAMGELAAELLCDASNVTQLAARLQARGLVERASDPADRRIKRVSITPAGRDVQRAVRRAFAFPADRLGLLTEREQRQLSELLAKTMAPDAPAPPAHR</sequence>
<dbReference type="EMBL" id="FMIA01000002">
    <property type="protein sequence ID" value="SCL55505.1"/>
    <property type="molecule type" value="Genomic_DNA"/>
</dbReference>
<dbReference type="Gene3D" id="1.10.10.10">
    <property type="entry name" value="Winged helix-like DNA-binding domain superfamily/Winged helix DNA-binding domain"/>
    <property type="match status" value="1"/>
</dbReference>
<keyword evidence="2" id="KW-0238">DNA-binding</keyword>
<proteinExistence type="predicted"/>
<accession>A0A1C6UNB9</accession>
<dbReference type="InterPro" id="IPR036388">
    <property type="entry name" value="WH-like_DNA-bd_sf"/>
</dbReference>
<dbReference type="PRINTS" id="PR00598">
    <property type="entry name" value="HTHMARR"/>
</dbReference>
<reference evidence="2 3" key="1">
    <citation type="submission" date="2016-06" db="EMBL/GenBank/DDBJ databases">
        <authorList>
            <person name="Kjaerup R.B."/>
            <person name="Dalgaard T.S."/>
            <person name="Juul-Madsen H.R."/>
        </authorList>
    </citation>
    <scope>NUCLEOTIDE SEQUENCE [LARGE SCALE GENOMIC DNA]</scope>
    <source>
        <strain evidence="2 3">DSM 45577</strain>
    </source>
</reference>
<dbReference type="PROSITE" id="PS50995">
    <property type="entry name" value="HTH_MARR_2"/>
    <property type="match status" value="1"/>
</dbReference>
<name>A0A1C6UNB9_9ACTN</name>
<keyword evidence="3" id="KW-1185">Reference proteome</keyword>
<dbReference type="SUPFAM" id="SSF46785">
    <property type="entry name" value="Winged helix' DNA-binding domain"/>
    <property type="match status" value="1"/>
</dbReference>
<evidence type="ECO:0000313" key="3">
    <source>
        <dbReference type="Proteomes" id="UP000198937"/>
    </source>
</evidence>
<dbReference type="GO" id="GO:0003677">
    <property type="term" value="F:DNA binding"/>
    <property type="evidence" value="ECO:0007669"/>
    <property type="project" value="UniProtKB-KW"/>
</dbReference>
<dbReference type="RefSeq" id="WP_091437814.1">
    <property type="nucleotide sequence ID" value="NZ_BMMJ01000005.1"/>
</dbReference>
<evidence type="ECO:0000313" key="2">
    <source>
        <dbReference type="EMBL" id="SCL55505.1"/>
    </source>
</evidence>
<protein>
    <submittedName>
        <fullName evidence="2">DNA-binding transcriptional regulator, MarR family</fullName>
    </submittedName>
</protein>
<dbReference type="PANTHER" id="PTHR33164:SF99">
    <property type="entry name" value="MARR FAMILY REGULATORY PROTEIN"/>
    <property type="match status" value="1"/>
</dbReference>
<dbReference type="OrthoDB" id="4807076at2"/>
<dbReference type="STRING" id="683228.GA0070617_2978"/>
<dbReference type="PANTHER" id="PTHR33164">
    <property type="entry name" value="TRANSCRIPTIONAL REGULATOR, MARR FAMILY"/>
    <property type="match status" value="1"/>
</dbReference>
<dbReference type="InterPro" id="IPR036390">
    <property type="entry name" value="WH_DNA-bd_sf"/>
</dbReference>
<dbReference type="InterPro" id="IPR039422">
    <property type="entry name" value="MarR/SlyA-like"/>
</dbReference>
<dbReference type="SMART" id="SM00347">
    <property type="entry name" value="HTH_MARR"/>
    <property type="match status" value="1"/>
</dbReference>
<organism evidence="2 3">
    <name type="scientific">Micromonospora yangpuensis</name>
    <dbReference type="NCBI Taxonomy" id="683228"/>
    <lineage>
        <taxon>Bacteria</taxon>
        <taxon>Bacillati</taxon>
        <taxon>Actinomycetota</taxon>
        <taxon>Actinomycetes</taxon>
        <taxon>Micromonosporales</taxon>
        <taxon>Micromonosporaceae</taxon>
        <taxon>Micromonospora</taxon>
    </lineage>
</organism>
<dbReference type="Proteomes" id="UP000198937">
    <property type="component" value="Unassembled WGS sequence"/>
</dbReference>
<gene>
    <name evidence="2" type="ORF">GA0070617_2978</name>
</gene>
<dbReference type="InterPro" id="IPR000835">
    <property type="entry name" value="HTH_MarR-typ"/>
</dbReference>
<dbReference type="AlphaFoldDB" id="A0A1C6UNB9"/>
<feature type="domain" description="HTH marR-type" evidence="1">
    <location>
        <begin position="1"/>
        <end position="135"/>
    </location>
</feature>